<evidence type="ECO:0000259" key="4">
    <source>
        <dbReference type="Pfam" id="PF00171"/>
    </source>
</evidence>
<dbReference type="CDD" id="cd07100">
    <property type="entry name" value="ALDH_SSADH1_GabD1"/>
    <property type="match status" value="1"/>
</dbReference>
<keyword evidence="6" id="KW-1185">Reference proteome</keyword>
<dbReference type="InterPro" id="IPR047110">
    <property type="entry name" value="GABD/Sad-like"/>
</dbReference>
<keyword evidence="2" id="KW-0521">NADP</keyword>
<dbReference type="AlphaFoldDB" id="A0A3D9LGI1"/>
<dbReference type="Proteomes" id="UP000256779">
    <property type="component" value="Unassembled WGS sequence"/>
</dbReference>
<dbReference type="SUPFAM" id="SSF53720">
    <property type="entry name" value="ALDH-like"/>
    <property type="match status" value="1"/>
</dbReference>
<protein>
    <submittedName>
        <fullName evidence="5">Succinate-semialdehyde dehydrogenase/glutarate-semialdehyde dehydrogenase</fullName>
    </submittedName>
</protein>
<evidence type="ECO:0000313" key="6">
    <source>
        <dbReference type="Proteomes" id="UP000256779"/>
    </source>
</evidence>
<dbReference type="OrthoDB" id="9762913at2"/>
<dbReference type="GO" id="GO:0004030">
    <property type="term" value="F:aldehyde dehydrogenase [NAD(P)+] activity"/>
    <property type="evidence" value="ECO:0007669"/>
    <property type="project" value="InterPro"/>
</dbReference>
<evidence type="ECO:0000256" key="2">
    <source>
        <dbReference type="ARBA" id="ARBA00022857"/>
    </source>
</evidence>
<organism evidence="5 6">
    <name type="scientific">Marinoscillum furvescens DSM 4134</name>
    <dbReference type="NCBI Taxonomy" id="1122208"/>
    <lineage>
        <taxon>Bacteria</taxon>
        <taxon>Pseudomonadati</taxon>
        <taxon>Bacteroidota</taxon>
        <taxon>Cytophagia</taxon>
        <taxon>Cytophagales</taxon>
        <taxon>Reichenbachiellaceae</taxon>
        <taxon>Marinoscillum</taxon>
    </lineage>
</organism>
<feature type="domain" description="Aldehyde dehydrogenase" evidence="4">
    <location>
        <begin position="2"/>
        <end position="451"/>
    </location>
</feature>
<dbReference type="InterPro" id="IPR016163">
    <property type="entry name" value="Ald_DH_C"/>
</dbReference>
<dbReference type="GO" id="GO:0004777">
    <property type="term" value="F:succinate-semialdehyde dehydrogenase (NAD+) activity"/>
    <property type="evidence" value="ECO:0007669"/>
    <property type="project" value="TreeGrafter"/>
</dbReference>
<evidence type="ECO:0000256" key="1">
    <source>
        <dbReference type="ARBA" id="ARBA00009986"/>
    </source>
</evidence>
<dbReference type="RefSeq" id="WP_115866223.1">
    <property type="nucleotide sequence ID" value="NZ_QREG01000001.1"/>
</dbReference>
<dbReference type="PANTHER" id="PTHR43217">
    <property type="entry name" value="SUCCINATE SEMIALDEHYDE DEHYDROGENASE [NAD(P)+] SAD"/>
    <property type="match status" value="1"/>
</dbReference>
<accession>A0A3D9LGI1</accession>
<dbReference type="Pfam" id="PF00171">
    <property type="entry name" value="Aldedh"/>
    <property type="match status" value="1"/>
</dbReference>
<comment type="caution">
    <text evidence="5">The sequence shown here is derived from an EMBL/GenBank/DDBJ whole genome shotgun (WGS) entry which is preliminary data.</text>
</comment>
<evidence type="ECO:0000256" key="3">
    <source>
        <dbReference type="ARBA" id="ARBA00023002"/>
    </source>
</evidence>
<keyword evidence="3" id="KW-0560">Oxidoreductase</keyword>
<dbReference type="InterPro" id="IPR044148">
    <property type="entry name" value="ALDH_GabD1-like"/>
</dbReference>
<dbReference type="FunFam" id="3.40.605.10:FF:000012">
    <property type="entry name" value="NAD-dependent succinate-semialdehyde dehydrogenase"/>
    <property type="match status" value="1"/>
</dbReference>
<sequence length="454" mass="49908">MTFQTINPATEDVVSNYSYFSDQTIDEKIERAYSAFNDWKTTSFDKKKHLLHTLARLLEDQKEQLGHLITIEMGKPLKQSVAEIEKCAWVCDYYAENGLNFLQNEQIKTEARLSYIHYAPLGPVLAIMPWNFPFWQVFRFAAPSLMAGNVALLKHSPNTTGCALAIEKLFKEAGFPEGAFTTLLADIPQIEPILANPKVKALTLTGSTKAGQSASQLAAKYLKKCVLELGGSDPYLILDDADLEKAAEICLSGRMLNTGQSCIAAKRFIVTKKRAVQFTELVAEKVKSYTYGDPEENHPLGTMARKDLRESLHRQVSESIAKGAKCLTGGQIPSGKGYFYPATLLTEVSKGMPAYDQELFGPVGAIITATDESDAVRIANDTSFGLGAAIITNDTDKAAHLAEQHLEFGAVFINDFVKSDPRLPFGGVKSSGYGRELSLLGIHEFVNAKTIYIK</sequence>
<dbReference type="EMBL" id="QREG01000001">
    <property type="protein sequence ID" value="REE05717.1"/>
    <property type="molecule type" value="Genomic_DNA"/>
</dbReference>
<dbReference type="InterPro" id="IPR015590">
    <property type="entry name" value="Aldehyde_DH_dom"/>
</dbReference>
<dbReference type="InterPro" id="IPR016162">
    <property type="entry name" value="Ald_DH_N"/>
</dbReference>
<dbReference type="Gene3D" id="3.40.605.10">
    <property type="entry name" value="Aldehyde Dehydrogenase, Chain A, domain 1"/>
    <property type="match status" value="1"/>
</dbReference>
<name>A0A3D9LGI1_MARFU</name>
<dbReference type="PANTHER" id="PTHR43217:SF1">
    <property type="entry name" value="SUCCINATE SEMIALDEHYDE DEHYDROGENASE [NAD(P)+] SAD"/>
    <property type="match status" value="1"/>
</dbReference>
<comment type="similarity">
    <text evidence="1">Belongs to the aldehyde dehydrogenase family.</text>
</comment>
<dbReference type="InterPro" id="IPR016161">
    <property type="entry name" value="Ald_DH/histidinol_DH"/>
</dbReference>
<dbReference type="Gene3D" id="3.40.309.10">
    <property type="entry name" value="Aldehyde Dehydrogenase, Chain A, domain 2"/>
    <property type="match status" value="1"/>
</dbReference>
<reference evidence="5 6" key="1">
    <citation type="submission" date="2018-07" db="EMBL/GenBank/DDBJ databases">
        <title>Genomic Encyclopedia of Type Strains, Phase IV (KMG-IV): sequencing the most valuable type-strain genomes for metagenomic binning, comparative biology and taxonomic classification.</title>
        <authorList>
            <person name="Goeker M."/>
        </authorList>
    </citation>
    <scope>NUCLEOTIDE SEQUENCE [LARGE SCALE GENOMIC DNA]</scope>
    <source>
        <strain evidence="5 6">DSM 4134</strain>
    </source>
</reference>
<proteinExistence type="inferred from homology"/>
<gene>
    <name evidence="5" type="ORF">C7460_101235</name>
</gene>
<evidence type="ECO:0000313" key="5">
    <source>
        <dbReference type="EMBL" id="REE05717.1"/>
    </source>
</evidence>